<gene>
    <name evidence="1" type="ORF">F0562_003722</name>
</gene>
<dbReference type="AlphaFoldDB" id="A0A5J5BXQ0"/>
<dbReference type="EMBL" id="CM018032">
    <property type="protein sequence ID" value="KAA8547414.1"/>
    <property type="molecule type" value="Genomic_DNA"/>
</dbReference>
<evidence type="ECO:0000313" key="2">
    <source>
        <dbReference type="Proteomes" id="UP000325577"/>
    </source>
</evidence>
<name>A0A5J5BXQ0_9ASTE</name>
<accession>A0A5J5BXQ0</accession>
<evidence type="ECO:0000313" key="1">
    <source>
        <dbReference type="EMBL" id="KAA8547414.1"/>
    </source>
</evidence>
<reference evidence="1 2" key="1">
    <citation type="submission" date="2019-09" db="EMBL/GenBank/DDBJ databases">
        <title>A chromosome-level genome assembly of the Chinese tupelo Nyssa sinensis.</title>
        <authorList>
            <person name="Yang X."/>
            <person name="Kang M."/>
            <person name="Yang Y."/>
            <person name="Xiong H."/>
            <person name="Wang M."/>
            <person name="Zhang Z."/>
            <person name="Wang Z."/>
            <person name="Wu H."/>
            <person name="Ma T."/>
            <person name="Liu J."/>
            <person name="Xi Z."/>
        </authorList>
    </citation>
    <scope>NUCLEOTIDE SEQUENCE [LARGE SCALE GENOMIC DNA]</scope>
    <source>
        <strain evidence="1">J267</strain>
        <tissue evidence="1">Leaf</tissue>
    </source>
</reference>
<organism evidence="1 2">
    <name type="scientific">Nyssa sinensis</name>
    <dbReference type="NCBI Taxonomy" id="561372"/>
    <lineage>
        <taxon>Eukaryota</taxon>
        <taxon>Viridiplantae</taxon>
        <taxon>Streptophyta</taxon>
        <taxon>Embryophyta</taxon>
        <taxon>Tracheophyta</taxon>
        <taxon>Spermatophyta</taxon>
        <taxon>Magnoliopsida</taxon>
        <taxon>eudicotyledons</taxon>
        <taxon>Gunneridae</taxon>
        <taxon>Pentapetalae</taxon>
        <taxon>asterids</taxon>
        <taxon>Cornales</taxon>
        <taxon>Nyssaceae</taxon>
        <taxon>Nyssa</taxon>
    </lineage>
</organism>
<proteinExistence type="predicted"/>
<dbReference type="Proteomes" id="UP000325577">
    <property type="component" value="Linkage Group LG1"/>
</dbReference>
<sequence>MLELESLMSILIQAWLMKMRYASWKLGDVKCNLGLMHDHHFAALFFDSIDCFDCLWPPSLRSVAILIHWHLRE</sequence>
<keyword evidence="2" id="KW-1185">Reference proteome</keyword>
<protein>
    <submittedName>
        <fullName evidence="1">Uncharacterized protein</fullName>
    </submittedName>
</protein>